<dbReference type="Pfam" id="PF13426">
    <property type="entry name" value="PAS_9"/>
    <property type="match status" value="1"/>
</dbReference>
<dbReference type="Gene3D" id="1.10.287.130">
    <property type="match status" value="1"/>
</dbReference>
<dbReference type="SUPFAM" id="SSF47384">
    <property type="entry name" value="Homodimeric domain of signal transducing histidine kinase"/>
    <property type="match status" value="1"/>
</dbReference>
<keyword evidence="5" id="KW-0597">Phosphoprotein</keyword>
<evidence type="ECO:0000313" key="18">
    <source>
        <dbReference type="EMBL" id="GFK93649.1"/>
    </source>
</evidence>
<dbReference type="InterPro" id="IPR000700">
    <property type="entry name" value="PAS-assoc_C"/>
</dbReference>
<dbReference type="InterPro" id="IPR036097">
    <property type="entry name" value="HisK_dim/P_sf"/>
</dbReference>
<evidence type="ECO:0000256" key="9">
    <source>
        <dbReference type="ARBA" id="ARBA00022777"/>
    </source>
</evidence>
<dbReference type="CDD" id="cd00082">
    <property type="entry name" value="HisKA"/>
    <property type="match status" value="1"/>
</dbReference>
<dbReference type="SMART" id="SM00387">
    <property type="entry name" value="HATPase_c"/>
    <property type="match status" value="1"/>
</dbReference>
<keyword evidence="9" id="KW-0418">Kinase</keyword>
<dbReference type="SUPFAM" id="SSF103190">
    <property type="entry name" value="Sensory domain-like"/>
    <property type="match status" value="1"/>
</dbReference>
<dbReference type="RefSeq" id="WP_173082889.1">
    <property type="nucleotide sequence ID" value="NZ_BLTE01000005.1"/>
</dbReference>
<dbReference type="InterPro" id="IPR005467">
    <property type="entry name" value="His_kinase_dom"/>
</dbReference>
<dbReference type="InterPro" id="IPR003594">
    <property type="entry name" value="HATPase_dom"/>
</dbReference>
<evidence type="ECO:0000256" key="12">
    <source>
        <dbReference type="ARBA" id="ARBA00023012"/>
    </source>
</evidence>
<keyword evidence="4" id="KW-1003">Cell membrane</keyword>
<dbReference type="PROSITE" id="PS50109">
    <property type="entry name" value="HIS_KIN"/>
    <property type="match status" value="1"/>
</dbReference>
<dbReference type="Pfam" id="PF02743">
    <property type="entry name" value="dCache_1"/>
    <property type="match status" value="1"/>
</dbReference>
<evidence type="ECO:0000259" key="16">
    <source>
        <dbReference type="PROSITE" id="PS50112"/>
    </source>
</evidence>
<sequence length="712" mass="77518">MKGLRGALTRRLASDRQFLAVLLAVFAGAVVSTALAYSHTRKTVEALARTQFLQSLDFLDHEVDVQVRGMIFQTRLVSQEPVLLLALEESYLGGSARAAARRKLESLVEDGVFERFYLMNMKGAIVLASNPALAGTLDVSDRRYYREAREGRPALETVETSRVTARPILVASQPVRAADGSVRGVVVAIRDTAAFARDILALPHLGGLGVGFILGKHGSVLAAPPQGDQPTFQPDPFVPLIVHGADSNQLVRFDRQGVTRICLAKINRITGWILAVEADDALVLSPVNHLAAVNVGVALGTLALVALALGALRKVLANLRRSEERFSMLFRLSPEAALLLDANDLSVLAVNEAYTRLTGYAPSEVLGRSIPQIQPEIDRARLDAFHADVLRGGRVVDREFEGRRNDGQTFRVSVSGQIIESESGLWLMILLHDVTQARKIQEMMIQTEKMLSVGGIAAGIAHEINNPLGIVVQASQNLVQRTRPDHPKNIEAAREVGVDMGLVARYFQARQLDVFVQDIQGAALRAASIIRHMLDFSRSSESRRKPCDLAAILEKALSLAANDYDLKKSYDFKRITIDRDFEPNLPSVPCTETEIEQVFLNILRNAAQAMAEAPPRPEGPRIGLRLRALSGRVQAVFEDNGPGMSPEARRRAFEPFYTTKAPGVGTGLGLSVSYFIVVKGHGGRMTLDSAQGRGARFTLELPLGDAPLDPAA</sequence>
<dbReference type="PROSITE" id="PS50112">
    <property type="entry name" value="PAS"/>
    <property type="match status" value="1"/>
</dbReference>
<dbReference type="NCBIfam" id="TIGR00229">
    <property type="entry name" value="sensory_box"/>
    <property type="match status" value="1"/>
</dbReference>
<comment type="subcellular location">
    <subcellularLocation>
        <location evidence="2">Cell membrane</location>
        <topology evidence="2">Multi-pass membrane protein</topology>
    </subcellularLocation>
</comment>
<feature type="domain" description="Histidine kinase" evidence="15">
    <location>
        <begin position="459"/>
        <end position="705"/>
    </location>
</feature>
<dbReference type="SUPFAM" id="SSF55874">
    <property type="entry name" value="ATPase domain of HSP90 chaperone/DNA topoisomerase II/histidine kinase"/>
    <property type="match status" value="1"/>
</dbReference>
<feature type="transmembrane region" description="Helical" evidence="14">
    <location>
        <begin position="290"/>
        <end position="312"/>
    </location>
</feature>
<dbReference type="InterPro" id="IPR004358">
    <property type="entry name" value="Sig_transdc_His_kin-like_C"/>
</dbReference>
<evidence type="ECO:0000256" key="8">
    <source>
        <dbReference type="ARBA" id="ARBA00022741"/>
    </source>
</evidence>
<keyword evidence="8" id="KW-0547">Nucleotide-binding</keyword>
<keyword evidence="12" id="KW-0902">Two-component regulatory system</keyword>
<dbReference type="EMBL" id="BLTE01000005">
    <property type="protein sequence ID" value="GFK93649.1"/>
    <property type="molecule type" value="Genomic_DNA"/>
</dbReference>
<evidence type="ECO:0000256" key="14">
    <source>
        <dbReference type="SAM" id="Phobius"/>
    </source>
</evidence>
<dbReference type="PRINTS" id="PR00344">
    <property type="entry name" value="BCTRLSENSOR"/>
</dbReference>
<evidence type="ECO:0000259" key="17">
    <source>
        <dbReference type="PROSITE" id="PS50113"/>
    </source>
</evidence>
<evidence type="ECO:0000256" key="10">
    <source>
        <dbReference type="ARBA" id="ARBA00022840"/>
    </source>
</evidence>
<dbReference type="Pfam" id="PF02518">
    <property type="entry name" value="HATPase_c"/>
    <property type="match status" value="1"/>
</dbReference>
<evidence type="ECO:0000256" key="1">
    <source>
        <dbReference type="ARBA" id="ARBA00000085"/>
    </source>
</evidence>
<dbReference type="SMART" id="SM00091">
    <property type="entry name" value="PAS"/>
    <property type="match status" value="1"/>
</dbReference>
<dbReference type="InterPro" id="IPR036890">
    <property type="entry name" value="HATPase_C_sf"/>
</dbReference>
<keyword evidence="10" id="KW-0067">ATP-binding</keyword>
<comment type="catalytic activity">
    <reaction evidence="1">
        <text>ATP + protein L-histidine = ADP + protein N-phospho-L-histidine.</text>
        <dbReference type="EC" id="2.7.13.3"/>
    </reaction>
</comment>
<dbReference type="InterPro" id="IPR003661">
    <property type="entry name" value="HisK_dim/P_dom"/>
</dbReference>
<keyword evidence="19" id="KW-1185">Reference proteome</keyword>
<dbReference type="InterPro" id="IPR033479">
    <property type="entry name" value="dCache_1"/>
</dbReference>
<proteinExistence type="predicted"/>
<dbReference type="InterPro" id="IPR000014">
    <property type="entry name" value="PAS"/>
</dbReference>
<dbReference type="Gene3D" id="3.30.565.10">
    <property type="entry name" value="Histidine kinase-like ATPase, C-terminal domain"/>
    <property type="match status" value="1"/>
</dbReference>
<dbReference type="PANTHER" id="PTHR43065">
    <property type="entry name" value="SENSOR HISTIDINE KINASE"/>
    <property type="match status" value="1"/>
</dbReference>
<keyword evidence="13 14" id="KW-0472">Membrane</keyword>
<dbReference type="Gene3D" id="3.30.450.20">
    <property type="entry name" value="PAS domain"/>
    <property type="match status" value="2"/>
</dbReference>
<reference evidence="18 19" key="1">
    <citation type="submission" date="2020-04" db="EMBL/GenBank/DDBJ databases">
        <authorList>
            <consortium name="Desulfovibrio sp. FSS-1 genome sequencing consortium"/>
            <person name="Shimoshige H."/>
            <person name="Kobayashi H."/>
            <person name="Maekawa T."/>
        </authorList>
    </citation>
    <scope>NUCLEOTIDE SEQUENCE [LARGE SCALE GENOMIC DNA]</scope>
    <source>
        <strain evidence="18 19">SIID29052-01</strain>
    </source>
</reference>
<evidence type="ECO:0000256" key="4">
    <source>
        <dbReference type="ARBA" id="ARBA00022475"/>
    </source>
</evidence>
<feature type="domain" description="PAC" evidence="17">
    <location>
        <begin position="396"/>
        <end position="446"/>
    </location>
</feature>
<keyword evidence="11 14" id="KW-1133">Transmembrane helix</keyword>
<dbReference type="InterPro" id="IPR035965">
    <property type="entry name" value="PAS-like_dom_sf"/>
</dbReference>
<dbReference type="Proteomes" id="UP000494245">
    <property type="component" value="Unassembled WGS sequence"/>
</dbReference>
<name>A0A6V8LU63_9BACT</name>
<keyword evidence="7 14" id="KW-0812">Transmembrane</keyword>
<evidence type="ECO:0000256" key="2">
    <source>
        <dbReference type="ARBA" id="ARBA00004651"/>
    </source>
</evidence>
<comment type="caution">
    <text evidence="18">The sequence shown here is derived from an EMBL/GenBank/DDBJ whole genome shotgun (WGS) entry which is preliminary data.</text>
</comment>
<evidence type="ECO:0000256" key="7">
    <source>
        <dbReference type="ARBA" id="ARBA00022692"/>
    </source>
</evidence>
<evidence type="ECO:0000259" key="15">
    <source>
        <dbReference type="PROSITE" id="PS50109"/>
    </source>
</evidence>
<dbReference type="GO" id="GO:0000155">
    <property type="term" value="F:phosphorelay sensor kinase activity"/>
    <property type="evidence" value="ECO:0007669"/>
    <property type="project" value="InterPro"/>
</dbReference>
<evidence type="ECO:0000256" key="6">
    <source>
        <dbReference type="ARBA" id="ARBA00022679"/>
    </source>
</evidence>
<dbReference type="PROSITE" id="PS50113">
    <property type="entry name" value="PAC"/>
    <property type="match status" value="1"/>
</dbReference>
<accession>A0A6V8LU63</accession>
<gene>
    <name evidence="18" type="primary">fixL_3</name>
    <name evidence="18" type="ORF">NNJEOMEG_01483</name>
</gene>
<dbReference type="InterPro" id="IPR029151">
    <property type="entry name" value="Sensor-like_sf"/>
</dbReference>
<dbReference type="CDD" id="cd00130">
    <property type="entry name" value="PAS"/>
    <property type="match status" value="1"/>
</dbReference>
<protein>
    <recommendedName>
        <fullName evidence="3">histidine kinase</fullName>
        <ecNumber evidence="3">2.7.13.3</ecNumber>
    </recommendedName>
</protein>
<dbReference type="GO" id="GO:0005524">
    <property type="term" value="F:ATP binding"/>
    <property type="evidence" value="ECO:0007669"/>
    <property type="project" value="UniProtKB-KW"/>
</dbReference>
<dbReference type="GO" id="GO:0005886">
    <property type="term" value="C:plasma membrane"/>
    <property type="evidence" value="ECO:0007669"/>
    <property type="project" value="UniProtKB-SubCell"/>
</dbReference>
<dbReference type="SMART" id="SM00388">
    <property type="entry name" value="HisKA"/>
    <property type="match status" value="1"/>
</dbReference>
<evidence type="ECO:0000256" key="5">
    <source>
        <dbReference type="ARBA" id="ARBA00022553"/>
    </source>
</evidence>
<dbReference type="CDD" id="cd12914">
    <property type="entry name" value="PDC1_DGC_like"/>
    <property type="match status" value="1"/>
</dbReference>
<reference evidence="18 19" key="2">
    <citation type="submission" date="2020-05" db="EMBL/GenBank/DDBJ databases">
        <title>Draft genome sequence of Desulfovibrio sp. strainFSS-1.</title>
        <authorList>
            <person name="Shimoshige H."/>
            <person name="Kobayashi H."/>
            <person name="Maekawa T."/>
        </authorList>
    </citation>
    <scope>NUCLEOTIDE SEQUENCE [LARGE SCALE GENOMIC DNA]</scope>
    <source>
        <strain evidence="18 19">SIID29052-01</strain>
    </source>
</reference>
<dbReference type="PANTHER" id="PTHR43065:SF42">
    <property type="entry name" value="TWO-COMPONENT SENSOR PPRA"/>
    <property type="match status" value="1"/>
</dbReference>
<organism evidence="18 19">
    <name type="scientific">Fundidesulfovibrio magnetotacticus</name>
    <dbReference type="NCBI Taxonomy" id="2730080"/>
    <lineage>
        <taxon>Bacteria</taxon>
        <taxon>Pseudomonadati</taxon>
        <taxon>Thermodesulfobacteriota</taxon>
        <taxon>Desulfovibrionia</taxon>
        <taxon>Desulfovibrionales</taxon>
        <taxon>Desulfovibrionaceae</taxon>
        <taxon>Fundidesulfovibrio</taxon>
    </lineage>
</organism>
<dbReference type="SUPFAM" id="SSF55785">
    <property type="entry name" value="PYP-like sensor domain (PAS domain)"/>
    <property type="match status" value="1"/>
</dbReference>
<feature type="domain" description="PAS" evidence="16">
    <location>
        <begin position="322"/>
        <end position="376"/>
    </location>
</feature>
<dbReference type="AlphaFoldDB" id="A0A6V8LU63"/>
<dbReference type="EC" id="2.7.13.3" evidence="3"/>
<evidence type="ECO:0000256" key="13">
    <source>
        <dbReference type="ARBA" id="ARBA00023136"/>
    </source>
</evidence>
<evidence type="ECO:0000256" key="3">
    <source>
        <dbReference type="ARBA" id="ARBA00012438"/>
    </source>
</evidence>
<keyword evidence="6 18" id="KW-0808">Transferase</keyword>
<evidence type="ECO:0000256" key="11">
    <source>
        <dbReference type="ARBA" id="ARBA00022989"/>
    </source>
</evidence>
<evidence type="ECO:0000313" key="19">
    <source>
        <dbReference type="Proteomes" id="UP000494245"/>
    </source>
</evidence>